<dbReference type="PATRIC" id="fig|1173022.3.peg.360"/>
<keyword evidence="2" id="KW-1133">Transmembrane helix</keyword>
<dbReference type="KEGG" id="cep:Cri9333_0338"/>
<accession>K9VVW9</accession>
<keyword evidence="2" id="KW-0812">Transmembrane</keyword>
<evidence type="ECO:0000256" key="2">
    <source>
        <dbReference type="SAM" id="Phobius"/>
    </source>
</evidence>
<dbReference type="STRING" id="1173022.Cri9333_0338"/>
<reference evidence="3 4" key="1">
    <citation type="submission" date="2012-06" db="EMBL/GenBank/DDBJ databases">
        <title>Finished chromosome of genome of Crinalium epipsammum PCC 9333.</title>
        <authorList>
            <consortium name="US DOE Joint Genome Institute"/>
            <person name="Gugger M."/>
            <person name="Coursin T."/>
            <person name="Rippka R."/>
            <person name="Tandeau De Marsac N."/>
            <person name="Huntemann M."/>
            <person name="Wei C.-L."/>
            <person name="Han J."/>
            <person name="Detter J.C."/>
            <person name="Han C."/>
            <person name="Tapia R."/>
            <person name="Davenport K."/>
            <person name="Daligault H."/>
            <person name="Erkkila T."/>
            <person name="Gu W."/>
            <person name="Munk A.C.C."/>
            <person name="Teshima H."/>
            <person name="Xu Y."/>
            <person name="Chain P."/>
            <person name="Chen A."/>
            <person name="Krypides N."/>
            <person name="Mavromatis K."/>
            <person name="Markowitz V."/>
            <person name="Szeto E."/>
            <person name="Ivanova N."/>
            <person name="Mikhailova N."/>
            <person name="Ovchinnikova G."/>
            <person name="Pagani I."/>
            <person name="Pati A."/>
            <person name="Goodwin L."/>
            <person name="Peters L."/>
            <person name="Pitluck S."/>
            <person name="Woyke T."/>
            <person name="Kerfeld C."/>
        </authorList>
    </citation>
    <scope>NUCLEOTIDE SEQUENCE [LARGE SCALE GENOMIC DNA]</scope>
    <source>
        <strain evidence="3 4">PCC 9333</strain>
    </source>
</reference>
<protein>
    <recommendedName>
        <fullName evidence="5">Chromosome segregation ATPase</fullName>
    </recommendedName>
</protein>
<evidence type="ECO:0000256" key="1">
    <source>
        <dbReference type="SAM" id="MobiDB-lite"/>
    </source>
</evidence>
<dbReference type="Proteomes" id="UP000010472">
    <property type="component" value="Chromosome"/>
</dbReference>
<evidence type="ECO:0000313" key="3">
    <source>
        <dbReference type="EMBL" id="AFZ11320.1"/>
    </source>
</evidence>
<feature type="region of interest" description="Disordered" evidence="1">
    <location>
        <begin position="545"/>
        <end position="585"/>
    </location>
</feature>
<dbReference type="RefSeq" id="WP_015201461.1">
    <property type="nucleotide sequence ID" value="NC_019753.1"/>
</dbReference>
<dbReference type="EMBL" id="CP003620">
    <property type="protein sequence ID" value="AFZ11320.1"/>
    <property type="molecule type" value="Genomic_DNA"/>
</dbReference>
<evidence type="ECO:0000313" key="4">
    <source>
        <dbReference type="Proteomes" id="UP000010472"/>
    </source>
</evidence>
<keyword evidence="2" id="KW-0472">Membrane</keyword>
<organism evidence="3 4">
    <name type="scientific">Crinalium epipsammum PCC 9333</name>
    <dbReference type="NCBI Taxonomy" id="1173022"/>
    <lineage>
        <taxon>Bacteria</taxon>
        <taxon>Bacillati</taxon>
        <taxon>Cyanobacteriota</taxon>
        <taxon>Cyanophyceae</taxon>
        <taxon>Gomontiellales</taxon>
        <taxon>Gomontiellaceae</taxon>
        <taxon>Crinalium</taxon>
    </lineage>
</organism>
<keyword evidence="4" id="KW-1185">Reference proteome</keyword>
<dbReference type="AlphaFoldDB" id="K9VVW9"/>
<dbReference type="HOGENOM" id="CLU_019646_0_0_3"/>
<evidence type="ECO:0008006" key="5">
    <source>
        <dbReference type="Google" id="ProtNLM"/>
    </source>
</evidence>
<sequence length="681" mass="75085">MPQVSGKQKKSSSSVVNIFSKATNSKYIPSTEAIPKKQFQESKWQLPWQVWIALTLIVSGGLSFIGVSLLLKLPSAPNCPKLFMPTASASLRLYCAELAANKQTVDNLLEAIELINNLPEDHPLHSEIERRIEKWSLDILELANNSFQEGKLDEAIAAAKKIPEHPKITPMAIAKIKEWQLIWSTAQKIYDTAINYIKSLKWSEVFPEAVKLTKLGNEYWGNIKYNQLIDILQLTQKENEQLDIGFDLVSQGGVENLYKAIKIAQSIPPTSLIFKKSAELITKSGTILVRIAKNKLNSGEWKEALEIAKNIPPEPTLEAEAKDIIDLASAVGRANEGEVGDLEAAIAMARQLKSERPLFEQAQKLIFKWTLEITDVQHLTEGRDLAAPGSINDLLAGIDEINKIPLNNPRYGEAQRQAYKWRQQIQSIEDQPILDDANALAAGNKTEDLLAAIDTAKQISPGRALYPTASKQVREWSSIVETLQDRPILEQAQSYARSNNVDNLRTAISIARQITKGRALYGEASSQIATWKNIIRQLLVAPTASNSTESQEIAQDSNSNIEITETETRLPTKQRSAPNPVQNENVDATASSNLQNAYSLANGGTAESLSRAIRAASSIPTSSGDRAEATEAINNWSDQLYAIAQSQADSNVKLAIATAKKIPKSAEIYPTVKLQIAEWGK</sequence>
<gene>
    <name evidence="3" type="ORF">Cri9333_0338</name>
</gene>
<dbReference type="OrthoDB" id="503367at2"/>
<proteinExistence type="predicted"/>
<name>K9VVW9_9CYAN</name>
<dbReference type="eggNOG" id="COG0457">
    <property type="taxonomic scope" value="Bacteria"/>
</dbReference>
<feature type="transmembrane region" description="Helical" evidence="2">
    <location>
        <begin position="50"/>
        <end position="71"/>
    </location>
</feature>